<evidence type="ECO:0000256" key="4">
    <source>
        <dbReference type="ARBA" id="ARBA00022737"/>
    </source>
</evidence>
<dbReference type="SMART" id="SM00356">
    <property type="entry name" value="ZnF_C3H1"/>
    <property type="match status" value="3"/>
</dbReference>
<evidence type="ECO:0000256" key="8">
    <source>
        <dbReference type="ARBA" id="ARBA00023242"/>
    </source>
</evidence>
<dbReference type="Gene3D" id="4.10.1000.10">
    <property type="entry name" value="Zinc finger, CCCH-type"/>
    <property type="match status" value="1"/>
</dbReference>
<proteinExistence type="predicted"/>
<feature type="region of interest" description="Disordered" evidence="10">
    <location>
        <begin position="225"/>
        <end position="339"/>
    </location>
</feature>
<evidence type="ECO:0000256" key="2">
    <source>
        <dbReference type="ARBA" id="ARBA00022664"/>
    </source>
</evidence>
<dbReference type="EMBL" id="JATAAI010000002">
    <property type="protein sequence ID" value="KAK1747308.1"/>
    <property type="molecule type" value="Genomic_DNA"/>
</dbReference>
<comment type="caution">
    <text evidence="12">The sequence shown here is derived from an EMBL/GenBank/DDBJ whole genome shotgun (WGS) entry which is preliminary data.</text>
</comment>
<dbReference type="GO" id="GO:0005634">
    <property type="term" value="C:nucleus"/>
    <property type="evidence" value="ECO:0007669"/>
    <property type="project" value="UniProtKB-SubCell"/>
</dbReference>
<gene>
    <name evidence="12" type="ORF">QTG54_001271</name>
</gene>
<dbReference type="AlphaFoldDB" id="A0AAD8YJ71"/>
<keyword evidence="8" id="KW-0539">Nucleus</keyword>
<sequence length="466" mass="51812">MSRRFVRGAPPSSNGGGNNKWTASSSSSSYHHSARGRGRGEGRGRSFGRGGRFSNHSFVRNEAPTASNKWVRPTNTDAQVGDDNEADATINAKSDELADFPAENTIRDGSKNKDLSDAKAEETITSSSDVHKSEQNLERRGKHKLVIKKKNVTEIPSAGKVEGIIDPVPTESKAEEISSDVHKLDKHLERRGRHKLVMKRNEPNISSPIEHVAFLETKTEEKITLDVHKPEQNLERRGRHKLVVKKDETETLSKSNQKKNTEDTGNYSWKRKSAELSAPSNDEETDATKQDGIQNERAASRTSPPVKRKRPDKIHGPRRICISSAATEEGKDVDGMDEQPQKTMTDFQYKDASARGGRGRGRGKGKAMGLVRVKPKNPSETPICPTFSRGLPCNNAKCRLRHDVSTEASRPICVFFQRNGMCSKGDDCPFKHVKISWDTETCPTFERLGYCEDEGCVLRHVASKRS</sequence>
<feature type="domain" description="C3H1-type" evidence="11">
    <location>
        <begin position="378"/>
        <end position="405"/>
    </location>
</feature>
<keyword evidence="4" id="KW-0677">Repeat</keyword>
<evidence type="ECO:0000256" key="6">
    <source>
        <dbReference type="ARBA" id="ARBA00022833"/>
    </source>
</evidence>
<dbReference type="PROSITE" id="PS50103">
    <property type="entry name" value="ZF_C3H1"/>
    <property type="match status" value="2"/>
</dbReference>
<keyword evidence="6 9" id="KW-0862">Zinc</keyword>
<feature type="non-terminal residue" evidence="12">
    <location>
        <position position="466"/>
    </location>
</feature>
<dbReference type="PANTHER" id="PTHR23102">
    <property type="entry name" value="CLEAVAGE AND POLYADENYLATION SPECIFICITY FACTOR SUBUNIT 4-RELATED"/>
    <property type="match status" value="1"/>
</dbReference>
<protein>
    <recommendedName>
        <fullName evidence="11">C3H1-type domain-containing protein</fullName>
    </recommendedName>
</protein>
<name>A0AAD8YJ71_9STRA</name>
<keyword evidence="13" id="KW-1185">Reference proteome</keyword>
<dbReference type="InterPro" id="IPR045348">
    <property type="entry name" value="CPSF4/Yth1"/>
</dbReference>
<organism evidence="12 13">
    <name type="scientific">Skeletonema marinoi</name>
    <dbReference type="NCBI Taxonomy" id="267567"/>
    <lineage>
        <taxon>Eukaryota</taxon>
        <taxon>Sar</taxon>
        <taxon>Stramenopiles</taxon>
        <taxon>Ochrophyta</taxon>
        <taxon>Bacillariophyta</taxon>
        <taxon>Coscinodiscophyceae</taxon>
        <taxon>Thalassiosirophycidae</taxon>
        <taxon>Thalassiosirales</taxon>
        <taxon>Skeletonemataceae</taxon>
        <taxon>Skeletonema</taxon>
        <taxon>Skeletonema marinoi-dohrnii complex</taxon>
    </lineage>
</organism>
<keyword evidence="2" id="KW-0507">mRNA processing</keyword>
<dbReference type="PANTHER" id="PTHR23102:SF24">
    <property type="entry name" value="CLEAVAGE AND POLYADENYLATION SPECIFICITY FACTOR SUBUNIT 4"/>
    <property type="match status" value="1"/>
</dbReference>
<comment type="subcellular location">
    <subcellularLocation>
        <location evidence="1">Nucleus</location>
    </subcellularLocation>
</comment>
<evidence type="ECO:0000313" key="12">
    <source>
        <dbReference type="EMBL" id="KAK1747308.1"/>
    </source>
</evidence>
<feature type="compositionally biased region" description="Basic and acidic residues" evidence="10">
    <location>
        <begin position="105"/>
        <end position="122"/>
    </location>
</feature>
<evidence type="ECO:0000256" key="1">
    <source>
        <dbReference type="ARBA" id="ARBA00004123"/>
    </source>
</evidence>
<evidence type="ECO:0000259" key="11">
    <source>
        <dbReference type="PROSITE" id="PS50103"/>
    </source>
</evidence>
<evidence type="ECO:0000256" key="5">
    <source>
        <dbReference type="ARBA" id="ARBA00022771"/>
    </source>
</evidence>
<dbReference type="Pfam" id="PF00642">
    <property type="entry name" value="zf-CCCH"/>
    <property type="match status" value="1"/>
</dbReference>
<keyword evidence="3 9" id="KW-0479">Metal-binding</keyword>
<feature type="compositionally biased region" description="Basic residues" evidence="10">
    <location>
        <begin position="306"/>
        <end position="318"/>
    </location>
</feature>
<evidence type="ECO:0000256" key="3">
    <source>
        <dbReference type="ARBA" id="ARBA00022723"/>
    </source>
</evidence>
<reference evidence="12" key="1">
    <citation type="submission" date="2023-06" db="EMBL/GenBank/DDBJ databases">
        <title>Survivors Of The Sea: Transcriptome response of Skeletonema marinoi to long-term dormancy.</title>
        <authorList>
            <person name="Pinder M.I.M."/>
            <person name="Kourtchenko O."/>
            <person name="Robertson E.K."/>
            <person name="Larsson T."/>
            <person name="Maumus F."/>
            <person name="Osuna-Cruz C.M."/>
            <person name="Vancaester E."/>
            <person name="Stenow R."/>
            <person name="Vandepoele K."/>
            <person name="Ploug H."/>
            <person name="Bruchert V."/>
            <person name="Godhe A."/>
            <person name="Topel M."/>
        </authorList>
    </citation>
    <scope>NUCLEOTIDE SEQUENCE</scope>
    <source>
        <strain evidence="12">R05AC</strain>
    </source>
</reference>
<feature type="region of interest" description="Disordered" evidence="10">
    <location>
        <begin position="1"/>
        <end position="139"/>
    </location>
</feature>
<feature type="compositionally biased region" description="Basic and acidic residues" evidence="10">
    <location>
        <begin position="129"/>
        <end position="139"/>
    </location>
</feature>
<dbReference type="Proteomes" id="UP001224775">
    <property type="component" value="Unassembled WGS sequence"/>
</dbReference>
<feature type="zinc finger region" description="C3H1-type" evidence="9">
    <location>
        <begin position="407"/>
        <end position="435"/>
    </location>
</feature>
<dbReference type="GO" id="GO:0008270">
    <property type="term" value="F:zinc ion binding"/>
    <property type="evidence" value="ECO:0007669"/>
    <property type="project" value="UniProtKB-KW"/>
</dbReference>
<keyword evidence="5 9" id="KW-0863">Zinc-finger</keyword>
<accession>A0AAD8YJ71</accession>
<evidence type="ECO:0000256" key="7">
    <source>
        <dbReference type="ARBA" id="ARBA00022884"/>
    </source>
</evidence>
<feature type="zinc finger region" description="C3H1-type" evidence="9">
    <location>
        <begin position="378"/>
        <end position="405"/>
    </location>
</feature>
<evidence type="ECO:0000313" key="13">
    <source>
        <dbReference type="Proteomes" id="UP001224775"/>
    </source>
</evidence>
<feature type="compositionally biased region" description="Polar residues" evidence="10">
    <location>
        <begin position="64"/>
        <end position="78"/>
    </location>
</feature>
<feature type="domain" description="C3H1-type" evidence="11">
    <location>
        <begin position="407"/>
        <end position="435"/>
    </location>
</feature>
<evidence type="ECO:0000256" key="10">
    <source>
        <dbReference type="SAM" id="MobiDB-lite"/>
    </source>
</evidence>
<dbReference type="SUPFAM" id="SSF90229">
    <property type="entry name" value="CCCH zinc finger"/>
    <property type="match status" value="1"/>
</dbReference>
<dbReference type="InterPro" id="IPR036855">
    <property type="entry name" value="Znf_CCCH_sf"/>
</dbReference>
<evidence type="ECO:0000256" key="9">
    <source>
        <dbReference type="PROSITE-ProRule" id="PRU00723"/>
    </source>
</evidence>
<keyword evidence="7" id="KW-0694">RNA-binding</keyword>
<dbReference type="GO" id="GO:0003723">
    <property type="term" value="F:RNA binding"/>
    <property type="evidence" value="ECO:0007669"/>
    <property type="project" value="UniProtKB-KW"/>
</dbReference>
<dbReference type="GO" id="GO:0006397">
    <property type="term" value="P:mRNA processing"/>
    <property type="evidence" value="ECO:0007669"/>
    <property type="project" value="UniProtKB-KW"/>
</dbReference>
<dbReference type="InterPro" id="IPR000571">
    <property type="entry name" value="Znf_CCCH"/>
</dbReference>
<feature type="compositionally biased region" description="Basic and acidic residues" evidence="10">
    <location>
        <begin position="225"/>
        <end position="236"/>
    </location>
</feature>